<protein>
    <submittedName>
        <fullName evidence="2">Uncharacterized protein</fullName>
    </submittedName>
</protein>
<comment type="caution">
    <text evidence="2">The sequence shown here is derived from an EMBL/GenBank/DDBJ whole genome shotgun (WGS) entry which is preliminary data.</text>
</comment>
<organism evidence="2 3">
    <name type="scientific">Nostoc linckia FACHB-391</name>
    <dbReference type="NCBI Taxonomy" id="2692906"/>
    <lineage>
        <taxon>Bacteria</taxon>
        <taxon>Bacillati</taxon>
        <taxon>Cyanobacteriota</taxon>
        <taxon>Cyanophyceae</taxon>
        <taxon>Nostocales</taxon>
        <taxon>Nostocaceae</taxon>
        <taxon>Nostoc</taxon>
    </lineage>
</organism>
<name>A0ABR8EV71_NOSLI</name>
<keyword evidence="3" id="KW-1185">Reference proteome</keyword>
<proteinExistence type="predicted"/>
<feature type="region of interest" description="Disordered" evidence="1">
    <location>
        <begin position="15"/>
        <end position="44"/>
    </location>
</feature>
<sequence length="60" mass="6515">MSYVSKTLFNPRFQPEAENAAQCGSAASKEGDSPNEGHSQSETLDETILKAVSRIVFLLN</sequence>
<accession>A0ABR8EV71</accession>
<evidence type="ECO:0000256" key="1">
    <source>
        <dbReference type="SAM" id="MobiDB-lite"/>
    </source>
</evidence>
<dbReference type="Proteomes" id="UP000604661">
    <property type="component" value="Unassembled WGS sequence"/>
</dbReference>
<reference evidence="2 3" key="1">
    <citation type="journal article" date="2020" name="ISME J.">
        <title>Comparative genomics reveals insights into cyanobacterial evolution and habitat adaptation.</title>
        <authorList>
            <person name="Chen M.Y."/>
            <person name="Teng W.K."/>
            <person name="Zhao L."/>
            <person name="Hu C.X."/>
            <person name="Zhou Y.K."/>
            <person name="Han B.P."/>
            <person name="Song L.R."/>
            <person name="Shu W.S."/>
        </authorList>
    </citation>
    <scope>NUCLEOTIDE SEQUENCE [LARGE SCALE GENOMIC DNA]</scope>
    <source>
        <strain evidence="2 3">FACHB-391</strain>
    </source>
</reference>
<evidence type="ECO:0000313" key="3">
    <source>
        <dbReference type="Proteomes" id="UP000604661"/>
    </source>
</evidence>
<evidence type="ECO:0000313" key="2">
    <source>
        <dbReference type="EMBL" id="MBD2561845.1"/>
    </source>
</evidence>
<gene>
    <name evidence="2" type="ORF">H6G95_14720</name>
</gene>
<dbReference type="EMBL" id="JACJTE010000013">
    <property type="protein sequence ID" value="MBD2561845.1"/>
    <property type="molecule type" value="Genomic_DNA"/>
</dbReference>